<accession>A0A167HEM1</accession>
<proteinExistence type="predicted"/>
<keyword evidence="2" id="KW-0812">Transmembrane</keyword>
<dbReference type="OrthoDB" id="2576334at2759"/>
<dbReference type="Proteomes" id="UP000076738">
    <property type="component" value="Unassembled WGS sequence"/>
</dbReference>
<feature type="compositionally biased region" description="Polar residues" evidence="1">
    <location>
        <begin position="398"/>
        <end position="416"/>
    </location>
</feature>
<keyword evidence="2" id="KW-1133">Transmembrane helix</keyword>
<keyword evidence="2" id="KW-0472">Membrane</keyword>
<dbReference type="STRING" id="1330018.A0A167HEM1"/>
<dbReference type="AlphaFoldDB" id="A0A167HEM1"/>
<name>A0A167HEM1_CALVF</name>
<evidence type="ECO:0000313" key="3">
    <source>
        <dbReference type="EMBL" id="KZO91543.1"/>
    </source>
</evidence>
<gene>
    <name evidence="3" type="ORF">CALVIDRAFT_341385</name>
</gene>
<reference evidence="3 4" key="1">
    <citation type="journal article" date="2016" name="Mol. Biol. Evol.">
        <title>Comparative Genomics of Early-Diverging Mushroom-Forming Fungi Provides Insights into the Origins of Lignocellulose Decay Capabilities.</title>
        <authorList>
            <person name="Nagy L.G."/>
            <person name="Riley R."/>
            <person name="Tritt A."/>
            <person name="Adam C."/>
            <person name="Daum C."/>
            <person name="Floudas D."/>
            <person name="Sun H."/>
            <person name="Yadav J.S."/>
            <person name="Pangilinan J."/>
            <person name="Larsson K.H."/>
            <person name="Matsuura K."/>
            <person name="Barry K."/>
            <person name="Labutti K."/>
            <person name="Kuo R."/>
            <person name="Ohm R.A."/>
            <person name="Bhattacharya S.S."/>
            <person name="Shirouzu T."/>
            <person name="Yoshinaga Y."/>
            <person name="Martin F.M."/>
            <person name="Grigoriev I.V."/>
            <person name="Hibbett D.S."/>
        </authorList>
    </citation>
    <scope>NUCLEOTIDE SEQUENCE [LARGE SCALE GENOMIC DNA]</scope>
    <source>
        <strain evidence="3 4">TUFC12733</strain>
    </source>
</reference>
<feature type="region of interest" description="Disordered" evidence="1">
    <location>
        <begin position="445"/>
        <end position="467"/>
    </location>
</feature>
<dbReference type="Gene3D" id="2.60.120.260">
    <property type="entry name" value="Galactose-binding domain-like"/>
    <property type="match status" value="1"/>
</dbReference>
<protein>
    <recommendedName>
        <fullName evidence="5">Transmembrane protein</fullName>
    </recommendedName>
</protein>
<dbReference type="EMBL" id="KV417321">
    <property type="protein sequence ID" value="KZO91543.1"/>
    <property type="molecule type" value="Genomic_DNA"/>
</dbReference>
<evidence type="ECO:0000256" key="1">
    <source>
        <dbReference type="SAM" id="MobiDB-lite"/>
    </source>
</evidence>
<evidence type="ECO:0000256" key="2">
    <source>
        <dbReference type="SAM" id="Phobius"/>
    </source>
</evidence>
<sequence>MSLAAQPYNLTLPSYSPVLTYLPYRDGDAALGWNSSYSGYTVGQAINDDAQVLLGYVHGIGTAYRTTSYAGASVNLNFTGTAVYLCFSTVAPFTFSVDGRQIQATGQLPDDACAGYGAYATQLFVASNLSQSDVHSATLQGSGALNFYGATVTMNAGQPGPKKAEIIDSDDGGWNWAGAWMPETDDAYMWNGRYRATAAYDPSTVASYTFQGASAIVLRGLSMFNYGPYTVTLDGNQSSAFNGSDLWWRHSGTVTYFASGLDPSQSHTIEIANYDANHPNPTPIGFDNAVGVAIDTLSLIMDDTATRDALLSTSPAPAPSSGVSVGTIVAAVLGGLLLLMLALNVLLFILWRRLKKEMHGTRFAATNTELEKDVLPPAPMPWAHTQPSSVALLSTETASQISSTPTRTPVMSPSTPRSEKRPLHVVTNEDSIEMAHMLPSDAIQHRQEAAGSGSVYRPPQQQQMSSAGAPALGELVTGLSALLNTHLHQEYVQRERELDAGMGVPPEYRDE</sequence>
<feature type="region of interest" description="Disordered" evidence="1">
    <location>
        <begin position="398"/>
        <end position="423"/>
    </location>
</feature>
<feature type="transmembrane region" description="Helical" evidence="2">
    <location>
        <begin position="328"/>
        <end position="351"/>
    </location>
</feature>
<evidence type="ECO:0000313" key="4">
    <source>
        <dbReference type="Proteomes" id="UP000076738"/>
    </source>
</evidence>
<evidence type="ECO:0008006" key="5">
    <source>
        <dbReference type="Google" id="ProtNLM"/>
    </source>
</evidence>
<organism evidence="3 4">
    <name type="scientific">Calocera viscosa (strain TUFC12733)</name>
    <dbReference type="NCBI Taxonomy" id="1330018"/>
    <lineage>
        <taxon>Eukaryota</taxon>
        <taxon>Fungi</taxon>
        <taxon>Dikarya</taxon>
        <taxon>Basidiomycota</taxon>
        <taxon>Agaricomycotina</taxon>
        <taxon>Dacrymycetes</taxon>
        <taxon>Dacrymycetales</taxon>
        <taxon>Dacrymycetaceae</taxon>
        <taxon>Calocera</taxon>
    </lineage>
</organism>
<keyword evidence="4" id="KW-1185">Reference proteome</keyword>